<dbReference type="EMBL" id="CDMZ01001635">
    <property type="protein sequence ID" value="CEM35456.1"/>
    <property type="molecule type" value="Genomic_DNA"/>
</dbReference>
<proteinExistence type="predicted"/>
<evidence type="ECO:0000313" key="1">
    <source>
        <dbReference type="EMBL" id="CEM35456.1"/>
    </source>
</evidence>
<sequence>MQLVDEGELTNLDEISEHNIAYWLSRKIGRKLGSTTSAELLAMRDAVKISWSFIHFVRKLWGEMPLVVVVTDSQPLMHQIGSKQYKSEPRMQEELEYVLENLMELGAKRFAAANVLSSIHSRRGRRGPFQAEPLLARDVAAFSVPAQGAGGANERLLLWAETDDSHMAPFGSLDLRWAFRRFLHGDGEGVFTSKFPRKASRFPQTLRDKYGITDEWSVKEIRCVIDFEDLAPEEPPDCCLG</sequence>
<dbReference type="VEuPathDB" id="CryptoDB:Cvel_5329"/>
<dbReference type="AlphaFoldDB" id="A0A0G4GWT7"/>
<organism evidence="1">
    <name type="scientific">Chromera velia CCMP2878</name>
    <dbReference type="NCBI Taxonomy" id="1169474"/>
    <lineage>
        <taxon>Eukaryota</taxon>
        <taxon>Sar</taxon>
        <taxon>Alveolata</taxon>
        <taxon>Colpodellida</taxon>
        <taxon>Chromeraceae</taxon>
        <taxon>Chromera</taxon>
    </lineage>
</organism>
<dbReference type="PhylomeDB" id="A0A0G4GWT7"/>
<protein>
    <submittedName>
        <fullName evidence="1">Uncharacterized protein</fullName>
    </submittedName>
</protein>
<name>A0A0G4GWT7_9ALVE</name>
<accession>A0A0G4GWT7</accession>
<reference evidence="1" key="1">
    <citation type="submission" date="2014-11" db="EMBL/GenBank/DDBJ databases">
        <authorList>
            <person name="Otto D Thomas"/>
            <person name="Naeem Raeece"/>
        </authorList>
    </citation>
    <scope>NUCLEOTIDE SEQUENCE</scope>
</reference>
<gene>
    <name evidence="1" type="ORF">Cvel_5329</name>
</gene>